<organism evidence="2 3">
    <name type="scientific">Datura stramonium</name>
    <name type="common">Jimsonweed</name>
    <name type="synonym">Common thornapple</name>
    <dbReference type="NCBI Taxonomy" id="4076"/>
    <lineage>
        <taxon>Eukaryota</taxon>
        <taxon>Viridiplantae</taxon>
        <taxon>Streptophyta</taxon>
        <taxon>Embryophyta</taxon>
        <taxon>Tracheophyta</taxon>
        <taxon>Spermatophyta</taxon>
        <taxon>Magnoliopsida</taxon>
        <taxon>eudicotyledons</taxon>
        <taxon>Gunneridae</taxon>
        <taxon>Pentapetalae</taxon>
        <taxon>asterids</taxon>
        <taxon>lamiids</taxon>
        <taxon>Solanales</taxon>
        <taxon>Solanaceae</taxon>
        <taxon>Solanoideae</taxon>
        <taxon>Datureae</taxon>
        <taxon>Datura</taxon>
    </lineage>
</organism>
<evidence type="ECO:0000313" key="3">
    <source>
        <dbReference type="Proteomes" id="UP000823775"/>
    </source>
</evidence>
<dbReference type="Proteomes" id="UP000823775">
    <property type="component" value="Unassembled WGS sequence"/>
</dbReference>
<proteinExistence type="predicted"/>
<evidence type="ECO:0000313" key="2">
    <source>
        <dbReference type="EMBL" id="MCE3215928.1"/>
    </source>
</evidence>
<keyword evidence="3" id="KW-1185">Reference proteome</keyword>
<dbReference type="EMBL" id="JACEIK010011863">
    <property type="protein sequence ID" value="MCE3215928.1"/>
    <property type="molecule type" value="Genomic_DNA"/>
</dbReference>
<protein>
    <submittedName>
        <fullName evidence="2">Uncharacterized protein</fullName>
    </submittedName>
</protein>
<name>A0ABS8WV50_DATST</name>
<accession>A0ABS8WV50</accession>
<feature type="region of interest" description="Disordered" evidence="1">
    <location>
        <begin position="58"/>
        <end position="90"/>
    </location>
</feature>
<evidence type="ECO:0000256" key="1">
    <source>
        <dbReference type="SAM" id="MobiDB-lite"/>
    </source>
</evidence>
<reference evidence="2 3" key="1">
    <citation type="journal article" date="2021" name="BMC Genomics">
        <title>Datura genome reveals duplications of psychoactive alkaloid biosynthetic genes and high mutation rate following tissue culture.</title>
        <authorList>
            <person name="Rajewski A."/>
            <person name="Carter-House D."/>
            <person name="Stajich J."/>
            <person name="Litt A."/>
        </authorList>
    </citation>
    <scope>NUCLEOTIDE SEQUENCE [LARGE SCALE GENOMIC DNA]</scope>
    <source>
        <strain evidence="2">AR-01</strain>
    </source>
</reference>
<sequence>MVFEDRKFYVGGLKGTHLGPINGLACRKSSLVERRLSHCQAYAFRRCCFAERRTMTSNRNNTDKNARKASSSTKSKSKGKGKSKDTPIPANTKESLCLCVEGMKPYFIKYRYGRSFTPEKSSNLAGLGNEFPNINRQFAAHD</sequence>
<comment type="caution">
    <text evidence="2">The sequence shown here is derived from an EMBL/GenBank/DDBJ whole genome shotgun (WGS) entry which is preliminary data.</text>
</comment>
<gene>
    <name evidence="2" type="ORF">HAX54_004123</name>
</gene>